<reference evidence="1 2" key="1">
    <citation type="submission" date="2023-08" db="EMBL/GenBank/DDBJ databases">
        <title>Black Yeasts Isolated from many extreme environments.</title>
        <authorList>
            <person name="Coleine C."/>
            <person name="Stajich J.E."/>
            <person name="Selbmann L."/>
        </authorList>
    </citation>
    <scope>NUCLEOTIDE SEQUENCE [LARGE SCALE GENOMIC DNA]</scope>
    <source>
        <strain evidence="1 2">CCFEE 6328</strain>
    </source>
</reference>
<dbReference type="EMBL" id="JAVRRF010000010">
    <property type="protein sequence ID" value="KAK5060825.1"/>
    <property type="molecule type" value="Genomic_DNA"/>
</dbReference>
<proteinExistence type="predicted"/>
<dbReference type="Proteomes" id="UP001345691">
    <property type="component" value="Unassembled WGS sequence"/>
</dbReference>
<gene>
    <name evidence="1" type="ORF">LTR69_005424</name>
</gene>
<keyword evidence="2" id="KW-1185">Reference proteome</keyword>
<evidence type="ECO:0000313" key="2">
    <source>
        <dbReference type="Proteomes" id="UP001345691"/>
    </source>
</evidence>
<evidence type="ECO:0000313" key="1">
    <source>
        <dbReference type="EMBL" id="KAK5060825.1"/>
    </source>
</evidence>
<accession>A0ABR0JCA2</accession>
<organism evidence="1 2">
    <name type="scientific">Exophiala sideris</name>
    <dbReference type="NCBI Taxonomy" id="1016849"/>
    <lineage>
        <taxon>Eukaryota</taxon>
        <taxon>Fungi</taxon>
        <taxon>Dikarya</taxon>
        <taxon>Ascomycota</taxon>
        <taxon>Pezizomycotina</taxon>
        <taxon>Eurotiomycetes</taxon>
        <taxon>Chaetothyriomycetidae</taxon>
        <taxon>Chaetothyriales</taxon>
        <taxon>Herpotrichiellaceae</taxon>
        <taxon>Exophiala</taxon>
    </lineage>
</organism>
<protein>
    <recommendedName>
        <fullName evidence="3">N-acetyltransferase domain-containing protein</fullName>
    </recommendedName>
</protein>
<sequence>MTGLSVATSTNPSNLPARYEIRRLTEEHLPWIIAIGFHSNGFYSPIWPVTYPDSGERIIRGFPAGDYLYRHQVVSGHSFGIFDLEYKFKREKSKPHGKLYWDLNKLDATPEELLEQMDFPLISIAMSYDGINELDFGKMGPLMAILPAFGTIYGMVIEKDPRKDSWKPTRPKQVLLRNATSTRHDAEGKGLTRKLADFLMRYAAEEGFQSIQIETAHDAVCKTWSNPPAPFKSTVICDFNTQDAVEEKQVNGETVKVKVFGKANQRVTRIWVDLKPTANGQLLNGSSEPKVGAIV</sequence>
<evidence type="ECO:0008006" key="3">
    <source>
        <dbReference type="Google" id="ProtNLM"/>
    </source>
</evidence>
<name>A0ABR0JCA2_9EURO</name>
<comment type="caution">
    <text evidence="1">The sequence shown here is derived from an EMBL/GenBank/DDBJ whole genome shotgun (WGS) entry which is preliminary data.</text>
</comment>